<dbReference type="OrthoDB" id="8794567at2"/>
<dbReference type="InterPro" id="IPR023376">
    <property type="entry name" value="YqcC-like_dom"/>
</dbReference>
<evidence type="ECO:0000259" key="1">
    <source>
        <dbReference type="Pfam" id="PF04287"/>
    </source>
</evidence>
<dbReference type="SUPFAM" id="SSF158452">
    <property type="entry name" value="YqcC-like"/>
    <property type="match status" value="1"/>
</dbReference>
<keyword evidence="3" id="KW-1185">Reference proteome</keyword>
<proteinExistence type="predicted"/>
<dbReference type="PIRSF" id="PIRSF006257">
    <property type="entry name" value="UCP006257"/>
    <property type="match status" value="1"/>
</dbReference>
<dbReference type="Proteomes" id="UP000234503">
    <property type="component" value="Unassembled WGS sequence"/>
</dbReference>
<protein>
    <recommendedName>
        <fullName evidence="1">YqcC-like domain-containing protein</fullName>
    </recommendedName>
</protein>
<dbReference type="GO" id="GO:0044010">
    <property type="term" value="P:single-species biofilm formation"/>
    <property type="evidence" value="ECO:0007669"/>
    <property type="project" value="TreeGrafter"/>
</dbReference>
<name>A0A2N5DX51_9GAMM</name>
<dbReference type="InterPro" id="IPR007384">
    <property type="entry name" value="UCP006257"/>
</dbReference>
<dbReference type="Gene3D" id="1.20.1440.40">
    <property type="entry name" value="YqcC-like"/>
    <property type="match status" value="1"/>
</dbReference>
<evidence type="ECO:0000313" key="3">
    <source>
        <dbReference type="Proteomes" id="UP000234503"/>
    </source>
</evidence>
<dbReference type="RefSeq" id="WP_101826215.1">
    <property type="nucleotide sequence ID" value="NZ_PJZH01000021.1"/>
</dbReference>
<dbReference type="PANTHER" id="PTHR39586">
    <property type="entry name" value="CYTOPLASMIC PROTEIN-RELATED"/>
    <property type="match status" value="1"/>
</dbReference>
<evidence type="ECO:0000313" key="2">
    <source>
        <dbReference type="EMBL" id="PLR31916.1"/>
    </source>
</evidence>
<dbReference type="EMBL" id="PJZH01000021">
    <property type="protein sequence ID" value="PLR31916.1"/>
    <property type="molecule type" value="Genomic_DNA"/>
</dbReference>
<comment type="caution">
    <text evidence="2">The sequence shown here is derived from an EMBL/GenBank/DDBJ whole genome shotgun (WGS) entry which is preliminary data.</text>
</comment>
<dbReference type="AlphaFoldDB" id="A0A2N5DX51"/>
<feature type="domain" description="YqcC-like" evidence="1">
    <location>
        <begin position="6"/>
        <end position="103"/>
    </location>
</feature>
<dbReference type="Pfam" id="PF04287">
    <property type="entry name" value="DUF446"/>
    <property type="match status" value="1"/>
</dbReference>
<dbReference type="InterPro" id="IPR036814">
    <property type="entry name" value="YqcC-like_sf"/>
</dbReference>
<sequence>MSTENQVQQHLLEIEQAMKSAGLWQAMPPEPAAFNSTEPFSVDTMQAEQWLQWVFLPRMQALLAQRGTLPARFALTPYFEMAFTGHTDVPHGLLAALQRLDDLLNQED</sequence>
<dbReference type="PANTHER" id="PTHR39586:SF1">
    <property type="entry name" value="CYTOPLASMIC PROTEIN"/>
    <property type="match status" value="1"/>
</dbReference>
<reference evidence="2 3" key="1">
    <citation type="submission" date="2017-12" db="EMBL/GenBank/DDBJ databases">
        <title>Characterization of six clinical isolates of Enterochimera gen. nov., a novel genus of the Yersiniaciae family and the three species Enterochimera arupensis sp. nov., Enterochimera coloradensis sp. nov, and Enterochimera californica sp. nov.</title>
        <authorList>
            <person name="Rossi A."/>
            <person name="Fisher M."/>
        </authorList>
    </citation>
    <scope>NUCLEOTIDE SEQUENCE [LARGE SCALE GENOMIC DNA]</scope>
    <source>
        <strain evidence="3">2016-Iso4</strain>
    </source>
</reference>
<accession>A0A2N5DX51</accession>
<organism evidence="2 3">
    <name type="scientific">Chimaeribacter coloradensis</name>
    <dbReference type="NCBI Taxonomy" id="2060068"/>
    <lineage>
        <taxon>Bacteria</taxon>
        <taxon>Pseudomonadati</taxon>
        <taxon>Pseudomonadota</taxon>
        <taxon>Gammaproteobacteria</taxon>
        <taxon>Enterobacterales</taxon>
        <taxon>Yersiniaceae</taxon>
        <taxon>Chimaeribacter</taxon>
    </lineage>
</organism>
<gene>
    <name evidence="2" type="ORF">CYR32_16295</name>
</gene>